<reference evidence="6 7" key="1">
    <citation type="journal article" date="2020" name="G3 (Bethesda)">
        <title>CeMbio - The Caenorhabditis elegans Microbiome Resource.</title>
        <authorList>
            <person name="Dirksen P."/>
            <person name="Assie A."/>
            <person name="Zimmermann J."/>
            <person name="Zhang F."/>
            <person name="Tietje A.M."/>
            <person name="Marsh S.A."/>
            <person name="Felix M.A."/>
            <person name="Shapira M."/>
            <person name="Kaleta C."/>
            <person name="Schulenburg H."/>
            <person name="Samuel B."/>
        </authorList>
    </citation>
    <scope>NUCLEOTIDE SEQUENCE [LARGE SCALE GENOMIC DNA]</scope>
    <source>
        <strain evidence="6 7">BIGb0172</strain>
    </source>
</reference>
<feature type="transmembrane region" description="Helical" evidence="5">
    <location>
        <begin position="132"/>
        <end position="155"/>
    </location>
</feature>
<dbReference type="Proteomes" id="UP000515240">
    <property type="component" value="Chromosome"/>
</dbReference>
<dbReference type="EMBL" id="CP058554">
    <property type="protein sequence ID" value="QMV73435.1"/>
    <property type="molecule type" value="Genomic_DNA"/>
</dbReference>
<keyword evidence="2 5" id="KW-0812">Transmembrane</keyword>
<evidence type="ECO:0000256" key="4">
    <source>
        <dbReference type="ARBA" id="ARBA00023136"/>
    </source>
</evidence>
<proteinExistence type="predicted"/>
<evidence type="ECO:0000256" key="1">
    <source>
        <dbReference type="ARBA" id="ARBA00004141"/>
    </source>
</evidence>
<name>A0A7G5EHG0_9BURK</name>
<gene>
    <name evidence="6" type="ORF">HS961_11700</name>
</gene>
<keyword evidence="7" id="KW-1185">Reference proteome</keyword>
<accession>A0A7G5EHG0</accession>
<evidence type="ECO:0000256" key="2">
    <source>
        <dbReference type="ARBA" id="ARBA00022692"/>
    </source>
</evidence>
<feature type="transmembrane region" description="Helical" evidence="5">
    <location>
        <begin position="82"/>
        <end position="111"/>
    </location>
</feature>
<evidence type="ECO:0000313" key="6">
    <source>
        <dbReference type="EMBL" id="QMV73435.1"/>
    </source>
</evidence>
<dbReference type="AlphaFoldDB" id="A0A7G5EHG0"/>
<feature type="transmembrane region" description="Helical" evidence="5">
    <location>
        <begin position="161"/>
        <end position="182"/>
    </location>
</feature>
<feature type="transmembrane region" description="Helical" evidence="5">
    <location>
        <begin position="203"/>
        <end position="226"/>
    </location>
</feature>
<dbReference type="KEGG" id="cpis:HS961_11700"/>
<evidence type="ECO:0000313" key="7">
    <source>
        <dbReference type="Proteomes" id="UP000515240"/>
    </source>
</evidence>
<evidence type="ECO:0000256" key="3">
    <source>
        <dbReference type="ARBA" id="ARBA00022989"/>
    </source>
</evidence>
<evidence type="ECO:0000256" key="5">
    <source>
        <dbReference type="SAM" id="Phobius"/>
    </source>
</evidence>
<protein>
    <submittedName>
        <fullName evidence="6">EI24 domain-containing protein</fullName>
    </submittedName>
</protein>
<dbReference type="Pfam" id="PF07264">
    <property type="entry name" value="EI24"/>
    <property type="match status" value="1"/>
</dbReference>
<keyword evidence="3 5" id="KW-1133">Transmembrane helix</keyword>
<keyword evidence="4 5" id="KW-0472">Membrane</keyword>
<dbReference type="InterPro" id="IPR059112">
    <property type="entry name" value="CysZ/EI24"/>
</dbReference>
<sequence length="302" mass="32925">MPQGSPGSRLMFDAFWRAAAYCFRPRVMLLSLLPLAVMLVALGGWSYFYWSGAVATMQHWVETIGWLRTVFSWFGGSGTEGFAATIAPFVVLVLITPVAAVVALLVIALLMTPALVNMVTEQRFANLEKKRGTGLASSIAWALSTSLVAIVAFVVTMPLWLIPPLVLIVPPVIWGWLTYRVMSVDALAEHASKAERDSLLQRYRWPLLMMGIISGYIGIAPSVVWASGMVFTIGFVVLIPIAVWIYAITFAFSSLWFIHFCLAALQQLRLEKGDSGAKAVVPDAVVLSQDNAGFLPSTSAPK</sequence>
<feature type="transmembrane region" description="Helical" evidence="5">
    <location>
        <begin position="27"/>
        <end position="50"/>
    </location>
</feature>
<dbReference type="RefSeq" id="WP_182322135.1">
    <property type="nucleotide sequence ID" value="NZ_CP058554.1"/>
</dbReference>
<feature type="transmembrane region" description="Helical" evidence="5">
    <location>
        <begin position="232"/>
        <end position="265"/>
    </location>
</feature>
<organism evidence="6 7">
    <name type="scientific">Comamonas piscis</name>
    <dbReference type="NCBI Taxonomy" id="1562974"/>
    <lineage>
        <taxon>Bacteria</taxon>
        <taxon>Pseudomonadati</taxon>
        <taxon>Pseudomonadota</taxon>
        <taxon>Betaproteobacteria</taxon>
        <taxon>Burkholderiales</taxon>
        <taxon>Comamonadaceae</taxon>
        <taxon>Comamonas</taxon>
    </lineage>
</organism>
<comment type="subcellular location">
    <subcellularLocation>
        <location evidence="1">Membrane</location>
        <topology evidence="1">Multi-pass membrane protein</topology>
    </subcellularLocation>
</comment>